<accession>A0AAE3ZCS9</accession>
<evidence type="ECO:0000313" key="1">
    <source>
        <dbReference type="EMBL" id="MDR7300892.1"/>
    </source>
</evidence>
<dbReference type="RefSeq" id="WP_310270416.1">
    <property type="nucleotide sequence ID" value="NZ_JAVDXW010000001.1"/>
</dbReference>
<proteinExistence type="predicted"/>
<dbReference type="Proteomes" id="UP001180845">
    <property type="component" value="Unassembled WGS sequence"/>
</dbReference>
<keyword evidence="2" id="KW-1185">Reference proteome</keyword>
<evidence type="ECO:0000313" key="2">
    <source>
        <dbReference type="Proteomes" id="UP001180845"/>
    </source>
</evidence>
<sequence length="182" mass="19775">MISWLRRFLARLSGTAALPRDFRGCLEPDEQVLAVAESGGGALVATSLGLWLPEGDSPRRVGWHLLSKATWNGGVLTLIEAEESGTAGSAVLLRDRSAQRFALSSPGRVPETVHARVTGSIRSSHHRELPGGGAWFVQRRIPGRDGIVLQVRADRGTDEQALTGFASEVSERMRAVRESRRQ</sequence>
<dbReference type="EMBL" id="JAVDXW010000001">
    <property type="protein sequence ID" value="MDR7300892.1"/>
    <property type="molecule type" value="Genomic_DNA"/>
</dbReference>
<gene>
    <name evidence="1" type="ORF">JOF55_001073</name>
</gene>
<dbReference type="AlphaFoldDB" id="A0AAE3ZCS9"/>
<name>A0AAE3ZCS9_9ACTN</name>
<organism evidence="1 2">
    <name type="scientific">Haloactinomyces albus</name>
    <dbReference type="NCBI Taxonomy" id="1352928"/>
    <lineage>
        <taxon>Bacteria</taxon>
        <taxon>Bacillati</taxon>
        <taxon>Actinomycetota</taxon>
        <taxon>Actinomycetes</taxon>
        <taxon>Actinopolysporales</taxon>
        <taxon>Actinopolysporaceae</taxon>
        <taxon>Haloactinomyces</taxon>
    </lineage>
</organism>
<protein>
    <submittedName>
        <fullName evidence="1">Uncharacterized protein</fullName>
    </submittedName>
</protein>
<reference evidence="1" key="1">
    <citation type="submission" date="2023-07" db="EMBL/GenBank/DDBJ databases">
        <title>Sequencing the genomes of 1000 actinobacteria strains.</title>
        <authorList>
            <person name="Klenk H.-P."/>
        </authorList>
    </citation>
    <scope>NUCLEOTIDE SEQUENCE</scope>
    <source>
        <strain evidence="1">DSM 45977</strain>
    </source>
</reference>
<comment type="caution">
    <text evidence="1">The sequence shown here is derived from an EMBL/GenBank/DDBJ whole genome shotgun (WGS) entry which is preliminary data.</text>
</comment>